<feature type="region of interest" description="Disordered" evidence="6">
    <location>
        <begin position="221"/>
        <end position="290"/>
    </location>
</feature>
<dbReference type="PROSITE" id="PS50011">
    <property type="entry name" value="PROTEIN_KINASE_DOM"/>
    <property type="match status" value="1"/>
</dbReference>
<dbReference type="GO" id="GO:0005524">
    <property type="term" value="F:ATP binding"/>
    <property type="evidence" value="ECO:0007669"/>
    <property type="project" value="UniProtKB-KW"/>
</dbReference>
<keyword evidence="5" id="KW-0067">ATP-binding</keyword>
<dbReference type="InterPro" id="IPR005543">
    <property type="entry name" value="PASTA_dom"/>
</dbReference>
<dbReference type="SMART" id="SM00220">
    <property type="entry name" value="S_TKc"/>
    <property type="match status" value="1"/>
</dbReference>
<dbReference type="InterPro" id="IPR000719">
    <property type="entry name" value="Prot_kinase_dom"/>
</dbReference>
<evidence type="ECO:0000256" key="5">
    <source>
        <dbReference type="ARBA" id="ARBA00022840"/>
    </source>
</evidence>
<dbReference type="Gene3D" id="1.10.510.10">
    <property type="entry name" value="Transferase(Phosphotransferase) domain 1"/>
    <property type="match status" value="1"/>
</dbReference>
<dbReference type="AlphaFoldDB" id="A0A1S1PGA3"/>
<feature type="region of interest" description="Disordered" evidence="6">
    <location>
        <begin position="1"/>
        <end position="28"/>
    </location>
</feature>
<dbReference type="Pfam" id="PF00069">
    <property type="entry name" value="Pkinase"/>
    <property type="match status" value="1"/>
</dbReference>
<feature type="compositionally biased region" description="Low complexity" evidence="6">
    <location>
        <begin position="245"/>
        <end position="257"/>
    </location>
</feature>
<dbReference type="Proteomes" id="UP000179769">
    <property type="component" value="Unassembled WGS sequence"/>
</dbReference>
<dbReference type="PANTHER" id="PTHR43671">
    <property type="entry name" value="SERINE/THREONINE-PROTEIN KINASE NEK"/>
    <property type="match status" value="1"/>
</dbReference>
<dbReference type="InterPro" id="IPR011009">
    <property type="entry name" value="Kinase-like_dom_sf"/>
</dbReference>
<feature type="compositionally biased region" description="Basic and acidic residues" evidence="6">
    <location>
        <begin position="263"/>
        <end position="275"/>
    </location>
</feature>
<dbReference type="SUPFAM" id="SSF56112">
    <property type="entry name" value="Protein kinase-like (PK-like)"/>
    <property type="match status" value="1"/>
</dbReference>
<dbReference type="RefSeq" id="WP_071066900.1">
    <property type="nucleotide sequence ID" value="NZ_MAXA01000268.1"/>
</dbReference>
<keyword evidence="2" id="KW-0808">Transferase</keyword>
<feature type="compositionally biased region" description="Low complexity" evidence="6">
    <location>
        <begin position="337"/>
        <end position="360"/>
    </location>
</feature>
<keyword evidence="4" id="KW-0418">Kinase</keyword>
<evidence type="ECO:0000256" key="4">
    <source>
        <dbReference type="ARBA" id="ARBA00022777"/>
    </source>
</evidence>
<feature type="domain" description="Protein kinase" evidence="7">
    <location>
        <begin position="1"/>
        <end position="206"/>
    </location>
</feature>
<dbReference type="Gene3D" id="3.30.10.20">
    <property type="match status" value="1"/>
</dbReference>
<evidence type="ECO:0000259" key="7">
    <source>
        <dbReference type="PROSITE" id="PS50011"/>
    </source>
</evidence>
<feature type="region of interest" description="Disordered" evidence="6">
    <location>
        <begin position="335"/>
        <end position="360"/>
    </location>
</feature>
<gene>
    <name evidence="8" type="ORF">BBK14_08780</name>
</gene>
<feature type="compositionally biased region" description="Low complexity" evidence="6">
    <location>
        <begin position="221"/>
        <end position="235"/>
    </location>
</feature>
<evidence type="ECO:0000313" key="9">
    <source>
        <dbReference type="Proteomes" id="UP000179769"/>
    </source>
</evidence>
<evidence type="ECO:0000256" key="6">
    <source>
        <dbReference type="SAM" id="MobiDB-lite"/>
    </source>
</evidence>
<evidence type="ECO:0000256" key="3">
    <source>
        <dbReference type="ARBA" id="ARBA00022741"/>
    </source>
</evidence>
<dbReference type="EC" id="2.7.11.1" evidence="1"/>
<keyword evidence="9" id="KW-1185">Reference proteome</keyword>
<dbReference type="InterPro" id="IPR008271">
    <property type="entry name" value="Ser/Thr_kinase_AS"/>
</dbReference>
<dbReference type="OrthoDB" id="3915799at2"/>
<dbReference type="InterPro" id="IPR050660">
    <property type="entry name" value="NEK_Ser/Thr_kinase"/>
</dbReference>
<evidence type="ECO:0000256" key="1">
    <source>
        <dbReference type="ARBA" id="ARBA00012513"/>
    </source>
</evidence>
<proteinExistence type="predicted"/>
<comment type="caution">
    <text evidence="8">The sequence shown here is derived from an EMBL/GenBank/DDBJ whole genome shotgun (WGS) entry which is preliminary data.</text>
</comment>
<dbReference type="EMBL" id="MAXA01000268">
    <property type="protein sequence ID" value="OHV20306.1"/>
    <property type="molecule type" value="Genomic_DNA"/>
</dbReference>
<dbReference type="PANTHER" id="PTHR43671:SF13">
    <property type="entry name" value="SERINE_THREONINE-PROTEIN KINASE NEK2"/>
    <property type="match status" value="1"/>
</dbReference>
<evidence type="ECO:0000313" key="8">
    <source>
        <dbReference type="EMBL" id="OHV20306.1"/>
    </source>
</evidence>
<sequence>MDACRSAEEPVTAPGGQPAAGPLRPDDPSELGHYRVLGRLGEGGVGTVFLGAADLERVAVSVAAALTAIHGAGLVHRDLKPANVLLSSLGPRVIDFGIAHAADITHVTRDSIVGTPAFMAPEQALAQPVSGAADVWAWAGLVAFAGTGRLPFGDGPPEAQIFRIVHGDPNLDGLDPALGTVVRRAMSRQPTDRPTAQDLLQQLVTLGVEVPASATSALALPAAAGGTPPQGRAPASDPIPPTSPAGPSSSPSSPSAARRTRPEHRPSGRMLDDRPAGSVIGMHPAAGSEVSRDAAIELDVSDGPGHTTVPDLVGRSEVDARSGLYSAGLVMVIQENSGPSSSPSCRGRASSPGGRPSRSP</sequence>
<dbReference type="CDD" id="cd14014">
    <property type="entry name" value="STKc_PknB_like"/>
    <property type="match status" value="1"/>
</dbReference>
<reference evidence="9" key="1">
    <citation type="submission" date="2016-07" db="EMBL/GenBank/DDBJ databases">
        <title>Frankia sp. NRRL B-16219 Genome sequencing.</title>
        <authorList>
            <person name="Ghodhbane-Gtari F."/>
            <person name="Swanson E."/>
            <person name="Gueddou A."/>
            <person name="Louati M."/>
            <person name="Nouioui I."/>
            <person name="Hezbri K."/>
            <person name="Abebe-Akele F."/>
            <person name="Simpson S."/>
            <person name="Morris K."/>
            <person name="Thomas K."/>
            <person name="Gtari M."/>
            <person name="Tisa L.S."/>
        </authorList>
    </citation>
    <scope>NUCLEOTIDE SEQUENCE [LARGE SCALE GENOMIC DNA]</scope>
    <source>
        <strain evidence="9">NRRL B-16219</strain>
    </source>
</reference>
<protein>
    <recommendedName>
        <fullName evidence="1">non-specific serine/threonine protein kinase</fullName>
        <ecNumber evidence="1">2.7.11.1</ecNumber>
    </recommendedName>
</protein>
<dbReference type="CDD" id="cd06577">
    <property type="entry name" value="PASTA_pknB"/>
    <property type="match status" value="2"/>
</dbReference>
<keyword evidence="3" id="KW-0547">Nucleotide-binding</keyword>
<name>A0A1S1PGA3_9ACTN</name>
<accession>A0A1S1PGA3</accession>
<dbReference type="PROSITE" id="PS00108">
    <property type="entry name" value="PROTEIN_KINASE_ST"/>
    <property type="match status" value="1"/>
</dbReference>
<evidence type="ECO:0000256" key="2">
    <source>
        <dbReference type="ARBA" id="ARBA00022679"/>
    </source>
</evidence>
<organism evidence="8 9">
    <name type="scientific">Parafrankia soli</name>
    <dbReference type="NCBI Taxonomy" id="2599596"/>
    <lineage>
        <taxon>Bacteria</taxon>
        <taxon>Bacillati</taxon>
        <taxon>Actinomycetota</taxon>
        <taxon>Actinomycetes</taxon>
        <taxon>Frankiales</taxon>
        <taxon>Frankiaceae</taxon>
        <taxon>Parafrankia</taxon>
    </lineage>
</organism>
<dbReference type="GO" id="GO:0004674">
    <property type="term" value="F:protein serine/threonine kinase activity"/>
    <property type="evidence" value="ECO:0007669"/>
    <property type="project" value="UniProtKB-EC"/>
</dbReference>